<dbReference type="PANTHER" id="PTHR43639">
    <property type="entry name" value="OXIDOREDUCTASE, SHORT-CHAIN DEHYDROGENASE/REDUCTASE FAMILY (AFU_ORTHOLOGUE AFUA_5G02870)"/>
    <property type="match status" value="1"/>
</dbReference>
<dbReference type="PRINTS" id="PR00081">
    <property type="entry name" value="GDHRDH"/>
</dbReference>
<comment type="caution">
    <text evidence="4">The sequence shown here is derived from an EMBL/GenBank/DDBJ whole genome shotgun (WGS) entry which is preliminary data.</text>
</comment>
<proteinExistence type="inferred from homology"/>
<name>A0A2V3HTT8_9ARCH</name>
<sequence>MLMARGTVLVTGGAKRIGRAISLRLAADGYSVVVHHRGSEEEAAEVVERIRSAGGTAVAVQADFSDTEAAASLVSQASSLGPLCGLVNNASLFVHDDIDTIDSEGWDAHMDVNAKSPVLLIRSLNQHIGEDGRACVVNVLDQKIAEPNPDHLSYTASRYAMLGLTDALARGLAPRIRVNAVAPGHTLPSDDQTESGFARAQSESPLGYGPAPDDIAEAVSYLMGAGAVTGQVLFVDSGERFLSRARDVLFETE</sequence>
<protein>
    <submittedName>
        <fullName evidence="4">Short chain dehydrogenase</fullName>
    </submittedName>
</protein>
<dbReference type="PANTHER" id="PTHR43639:SF1">
    <property type="entry name" value="SHORT-CHAIN DEHYDROGENASE_REDUCTASE FAMILY PROTEIN"/>
    <property type="match status" value="1"/>
</dbReference>
<dbReference type="InterPro" id="IPR002347">
    <property type="entry name" value="SDR_fam"/>
</dbReference>
<dbReference type="Proteomes" id="UP000248161">
    <property type="component" value="Unassembled WGS sequence"/>
</dbReference>
<dbReference type="NCBIfam" id="NF006597">
    <property type="entry name" value="PRK09134.1"/>
    <property type="match status" value="1"/>
</dbReference>
<evidence type="ECO:0000256" key="1">
    <source>
        <dbReference type="ARBA" id="ARBA00006484"/>
    </source>
</evidence>
<feature type="region of interest" description="Disordered" evidence="3">
    <location>
        <begin position="184"/>
        <end position="209"/>
    </location>
</feature>
<evidence type="ECO:0000256" key="2">
    <source>
        <dbReference type="ARBA" id="ARBA00023002"/>
    </source>
</evidence>
<evidence type="ECO:0000313" key="5">
    <source>
        <dbReference type="Proteomes" id="UP000248161"/>
    </source>
</evidence>
<dbReference type="GO" id="GO:0016491">
    <property type="term" value="F:oxidoreductase activity"/>
    <property type="evidence" value="ECO:0007669"/>
    <property type="project" value="UniProtKB-KW"/>
</dbReference>
<keyword evidence="2" id="KW-0560">Oxidoreductase</keyword>
<reference evidence="4 5" key="1">
    <citation type="journal article" date="2015" name="Nat. Commun.">
        <title>Genomic and transcriptomic evidence for scavenging of diverse organic compounds by widespread deep-sea archaea.</title>
        <authorList>
            <person name="Li M."/>
            <person name="Baker B.J."/>
            <person name="Anantharaman K."/>
            <person name="Jain S."/>
            <person name="Breier J.A."/>
            <person name="Dick G.J."/>
        </authorList>
    </citation>
    <scope>NUCLEOTIDE SEQUENCE [LARGE SCALE GENOMIC DNA]</scope>
    <source>
        <strain evidence="4">Cayman_51_deep</strain>
    </source>
</reference>
<dbReference type="Pfam" id="PF00106">
    <property type="entry name" value="adh_short"/>
    <property type="match status" value="1"/>
</dbReference>
<dbReference type="SUPFAM" id="SSF51735">
    <property type="entry name" value="NAD(P)-binding Rossmann-fold domains"/>
    <property type="match status" value="1"/>
</dbReference>
<evidence type="ECO:0000313" key="4">
    <source>
        <dbReference type="EMBL" id="PXF21201.1"/>
    </source>
</evidence>
<accession>A0A2V3HTT8</accession>
<dbReference type="InterPro" id="IPR036291">
    <property type="entry name" value="NAD(P)-bd_dom_sf"/>
</dbReference>
<comment type="similarity">
    <text evidence="1">Belongs to the short-chain dehydrogenases/reductases (SDR) family.</text>
</comment>
<dbReference type="AlphaFoldDB" id="A0A2V3HTT8"/>
<gene>
    <name evidence="4" type="ORF">CXX69_05455</name>
</gene>
<evidence type="ECO:0000256" key="3">
    <source>
        <dbReference type="SAM" id="MobiDB-lite"/>
    </source>
</evidence>
<organism evidence="4 5">
    <name type="scientific">Candidatus Thalassarchaeum betae</name>
    <dbReference type="NCBI Taxonomy" id="2599289"/>
    <lineage>
        <taxon>Archaea</taxon>
        <taxon>Methanobacteriati</taxon>
        <taxon>Thermoplasmatota</taxon>
        <taxon>Candidatus Poseidoniia</taxon>
        <taxon>Candidatus Poseidoniales</taxon>
        <taxon>Candidatus Thalassarchaeaceae</taxon>
        <taxon>Candidatus Thalassarchaeum</taxon>
    </lineage>
</organism>
<dbReference type="EMBL" id="PSPG01000011">
    <property type="protein sequence ID" value="PXF21201.1"/>
    <property type="molecule type" value="Genomic_DNA"/>
</dbReference>
<dbReference type="Gene3D" id="3.40.50.720">
    <property type="entry name" value="NAD(P)-binding Rossmann-like Domain"/>
    <property type="match status" value="1"/>
</dbReference>